<feature type="domain" description="Proteinase inhibitor I42 chagasin" evidence="3">
    <location>
        <begin position="39"/>
        <end position="125"/>
    </location>
</feature>
<evidence type="ECO:0000259" key="3">
    <source>
        <dbReference type="Pfam" id="PF09394"/>
    </source>
</evidence>
<evidence type="ECO:0000313" key="5">
    <source>
        <dbReference type="EMBL" id="SER42199.1"/>
    </source>
</evidence>
<dbReference type="InterPro" id="IPR036331">
    <property type="entry name" value="Chagasin-like_sf"/>
</dbReference>
<organism evidence="5 6">
    <name type="scientific">Parafannyhessea umbonata</name>
    <dbReference type="NCBI Taxonomy" id="604330"/>
    <lineage>
        <taxon>Bacteria</taxon>
        <taxon>Bacillati</taxon>
        <taxon>Actinomycetota</taxon>
        <taxon>Coriobacteriia</taxon>
        <taxon>Coriobacteriales</taxon>
        <taxon>Atopobiaceae</taxon>
        <taxon>Parafannyhessea</taxon>
    </lineage>
</organism>
<keyword evidence="2" id="KW-0789">Thiol protease inhibitor</keyword>
<proteinExistence type="predicted"/>
<dbReference type="Proteomes" id="UP000199135">
    <property type="component" value="Unassembled WGS sequence"/>
</dbReference>
<dbReference type="Proteomes" id="UP000199128">
    <property type="component" value="Unassembled WGS sequence"/>
</dbReference>
<dbReference type="GO" id="GO:0004869">
    <property type="term" value="F:cysteine-type endopeptidase inhibitor activity"/>
    <property type="evidence" value="ECO:0007669"/>
    <property type="project" value="UniProtKB-KW"/>
</dbReference>
<evidence type="ECO:0000313" key="4">
    <source>
        <dbReference type="EMBL" id="SEH41919.1"/>
    </source>
</evidence>
<evidence type="ECO:0000313" key="7">
    <source>
        <dbReference type="Proteomes" id="UP000199135"/>
    </source>
</evidence>
<evidence type="ECO:0000256" key="1">
    <source>
        <dbReference type="ARBA" id="ARBA00022690"/>
    </source>
</evidence>
<keyword evidence="1" id="KW-0646">Protease inhibitor</keyword>
<dbReference type="EMBL" id="FNWT01000002">
    <property type="protein sequence ID" value="SEH41919.1"/>
    <property type="molecule type" value="Genomic_DNA"/>
</dbReference>
<dbReference type="SUPFAM" id="SSF141066">
    <property type="entry name" value="ICP-like"/>
    <property type="match status" value="1"/>
</dbReference>
<sequence length="149" mass="16012">MRSLHADITLSRRAFVAIPGTIALAGLVGCAGGSQKPTSGKNVQITLPNGAGTGYNWMCETDNSILELITQETVDKSDKDVDGGSLEDTFHFSTVKKGNVTVKFTLARAWQEDAVRKTCSYSFTVDENKNATLTGYEGPDDCKDRATIS</sequence>
<dbReference type="InterPro" id="IPR018990">
    <property type="entry name" value="Prot_inh_I42_chagasin"/>
</dbReference>
<dbReference type="Pfam" id="PF09394">
    <property type="entry name" value="Inhibitor_I42"/>
    <property type="match status" value="1"/>
</dbReference>
<dbReference type="AlphaFoldDB" id="A0A1H9P301"/>
<gene>
    <name evidence="5" type="ORF">SAMN05216446_0764</name>
    <name evidence="4" type="ORF">SAMN05216447_10251</name>
</gene>
<reference evidence="6 7" key="1">
    <citation type="submission" date="2016-10" db="EMBL/GenBank/DDBJ databases">
        <authorList>
            <person name="Varghese N."/>
            <person name="Submissions S."/>
        </authorList>
    </citation>
    <scope>NUCLEOTIDE SEQUENCE [LARGE SCALE GENOMIC DNA]</scope>
    <source>
        <strain evidence="6">KHGC19</strain>
        <strain evidence="4 7">WCP15</strain>
    </source>
</reference>
<dbReference type="EMBL" id="FOGP01000002">
    <property type="protein sequence ID" value="SER42199.1"/>
    <property type="molecule type" value="Genomic_DNA"/>
</dbReference>
<dbReference type="PROSITE" id="PS51257">
    <property type="entry name" value="PROKAR_LIPOPROTEIN"/>
    <property type="match status" value="1"/>
</dbReference>
<name>A0A1H9P301_9ACTN</name>
<reference evidence="5" key="2">
    <citation type="submission" date="2016-10" db="EMBL/GenBank/DDBJ databases">
        <authorList>
            <person name="de Groot N.N."/>
        </authorList>
    </citation>
    <scope>NUCLEOTIDE SEQUENCE [LARGE SCALE GENOMIC DNA]</scope>
    <source>
        <strain evidence="5">KHGC19</strain>
    </source>
</reference>
<evidence type="ECO:0000313" key="6">
    <source>
        <dbReference type="Proteomes" id="UP000199128"/>
    </source>
</evidence>
<protein>
    <submittedName>
        <fullName evidence="5">Predicted secreted protein</fullName>
    </submittedName>
</protein>
<evidence type="ECO:0000256" key="2">
    <source>
        <dbReference type="ARBA" id="ARBA00022704"/>
    </source>
</evidence>
<accession>A0A1H9P301</accession>
<dbReference type="Gene3D" id="2.60.40.2020">
    <property type="match status" value="1"/>
</dbReference>
<keyword evidence="7" id="KW-1185">Reference proteome</keyword>
<dbReference type="RefSeq" id="WP_159443979.1">
    <property type="nucleotide sequence ID" value="NZ_FNWT01000002.1"/>
</dbReference>